<evidence type="ECO:0000313" key="9">
    <source>
        <dbReference type="Proteomes" id="UP001589738"/>
    </source>
</evidence>
<dbReference type="Pfam" id="PF13180">
    <property type="entry name" value="PDZ_2"/>
    <property type="match status" value="1"/>
</dbReference>
<dbReference type="Gene3D" id="2.30.42.10">
    <property type="match status" value="1"/>
</dbReference>
<dbReference type="GO" id="GO:0006508">
    <property type="term" value="P:proteolysis"/>
    <property type="evidence" value="ECO:0007669"/>
    <property type="project" value="UniProtKB-KW"/>
</dbReference>
<dbReference type="PANTHER" id="PTHR43343:SF3">
    <property type="entry name" value="PROTEASE DO-LIKE 8, CHLOROPLASTIC"/>
    <property type="match status" value="1"/>
</dbReference>
<feature type="transmembrane region" description="Helical" evidence="6">
    <location>
        <begin position="33"/>
        <end position="52"/>
    </location>
</feature>
<dbReference type="InterPro" id="IPR036034">
    <property type="entry name" value="PDZ_sf"/>
</dbReference>
<dbReference type="EC" id="3.4.21.-" evidence="8"/>
<evidence type="ECO:0000256" key="4">
    <source>
        <dbReference type="ARBA" id="ARBA00022825"/>
    </source>
</evidence>
<evidence type="ECO:0000256" key="1">
    <source>
        <dbReference type="ARBA" id="ARBA00010541"/>
    </source>
</evidence>
<keyword evidence="6" id="KW-1133">Transmembrane helix</keyword>
<dbReference type="InterPro" id="IPR001940">
    <property type="entry name" value="Peptidase_S1C"/>
</dbReference>
<keyword evidence="3 8" id="KW-0378">Hydrolase</keyword>
<evidence type="ECO:0000313" key="8">
    <source>
        <dbReference type="EMBL" id="MFC0475012.1"/>
    </source>
</evidence>
<dbReference type="GO" id="GO:0008233">
    <property type="term" value="F:peptidase activity"/>
    <property type="evidence" value="ECO:0007669"/>
    <property type="project" value="UniProtKB-KW"/>
</dbReference>
<name>A0ABV6KNV5_9BACI</name>
<keyword evidence="2 8" id="KW-0645">Protease</keyword>
<keyword evidence="6" id="KW-0812">Transmembrane</keyword>
<dbReference type="InterPro" id="IPR051201">
    <property type="entry name" value="Chloro_Bact_Ser_Proteases"/>
</dbReference>
<dbReference type="InterPro" id="IPR009003">
    <property type="entry name" value="Peptidase_S1_PA"/>
</dbReference>
<evidence type="ECO:0000256" key="5">
    <source>
        <dbReference type="SAM" id="MobiDB-lite"/>
    </source>
</evidence>
<feature type="compositionally biased region" description="Polar residues" evidence="5">
    <location>
        <begin position="1"/>
        <end position="14"/>
    </location>
</feature>
<dbReference type="SMART" id="SM00228">
    <property type="entry name" value="PDZ"/>
    <property type="match status" value="1"/>
</dbReference>
<gene>
    <name evidence="8" type="ORF">ACFFHF_07050</name>
</gene>
<dbReference type="PANTHER" id="PTHR43343">
    <property type="entry name" value="PEPTIDASE S12"/>
    <property type="match status" value="1"/>
</dbReference>
<reference evidence="8 9" key="1">
    <citation type="submission" date="2024-09" db="EMBL/GenBank/DDBJ databases">
        <authorList>
            <person name="Sun Q."/>
            <person name="Mori K."/>
        </authorList>
    </citation>
    <scope>NUCLEOTIDE SEQUENCE [LARGE SCALE GENOMIC DNA]</scope>
    <source>
        <strain evidence="8 9">CGMCC 1.9126</strain>
    </source>
</reference>
<keyword evidence="4" id="KW-0720">Serine protease</keyword>
<sequence>MSDFNQYPSQLETSQEYHTEPVKKKKKGRKVQSFLSMVTAGVVGSMLTIVAIPNIDTLQNLSEKISGVTGEQNSAISSSNENNEAAAVVTTAATTTKDSNDIAVADMVEASSKAIVGIVNLQEQTSRYSTDTSAVEAGSGSGVIFKVTGNEAYIVTNNHVIEGASEIEVSLYNGEKASAQLIGADALTDLAVLKIDSKDVEGTLDFGDSSTLRAGEEVLAIGNPLGLEFSRTVTQGIVSATDRTIDVTTSAGEWELNVIQTDAAINPGNSGGALLNSSGQVIGINSLKISEDGVEGLGFAIPSNDVVPIVNQLIESGQISRPYMGVSLAGLEELPQMYLQEVPETVTEGAMVMQIDSSSAAAKAGLAVGDVIVTIDDVKVTNSNDLRKYLYNDLSVGDEITLKVYSKGQEKTVTMTLTGQQATS</sequence>
<dbReference type="RefSeq" id="WP_377057792.1">
    <property type="nucleotide sequence ID" value="NZ_JBHLUU010000022.1"/>
</dbReference>
<organism evidence="8 9">
    <name type="scientific">Robertmurraya beringensis</name>
    <dbReference type="NCBI Taxonomy" id="641660"/>
    <lineage>
        <taxon>Bacteria</taxon>
        <taxon>Bacillati</taxon>
        <taxon>Bacillota</taxon>
        <taxon>Bacilli</taxon>
        <taxon>Bacillales</taxon>
        <taxon>Bacillaceae</taxon>
        <taxon>Robertmurraya</taxon>
    </lineage>
</organism>
<dbReference type="SUPFAM" id="SSF50156">
    <property type="entry name" value="PDZ domain-like"/>
    <property type="match status" value="1"/>
</dbReference>
<comment type="caution">
    <text evidence="8">The sequence shown here is derived from an EMBL/GenBank/DDBJ whole genome shotgun (WGS) entry which is preliminary data.</text>
</comment>
<dbReference type="PROSITE" id="PS50106">
    <property type="entry name" value="PDZ"/>
    <property type="match status" value="1"/>
</dbReference>
<dbReference type="InterPro" id="IPR001478">
    <property type="entry name" value="PDZ"/>
</dbReference>
<evidence type="ECO:0000256" key="2">
    <source>
        <dbReference type="ARBA" id="ARBA00022670"/>
    </source>
</evidence>
<dbReference type="PRINTS" id="PR00834">
    <property type="entry name" value="PROTEASES2C"/>
</dbReference>
<accession>A0ABV6KNV5</accession>
<feature type="region of interest" description="Disordered" evidence="5">
    <location>
        <begin position="1"/>
        <end position="24"/>
    </location>
</feature>
<protein>
    <submittedName>
        <fullName evidence="8">S1C family serine protease</fullName>
        <ecNumber evidence="8">3.4.21.-</ecNumber>
    </submittedName>
</protein>
<keyword evidence="9" id="KW-1185">Reference proteome</keyword>
<evidence type="ECO:0000259" key="7">
    <source>
        <dbReference type="PROSITE" id="PS50106"/>
    </source>
</evidence>
<evidence type="ECO:0000256" key="6">
    <source>
        <dbReference type="SAM" id="Phobius"/>
    </source>
</evidence>
<dbReference type="EMBL" id="JBHLUU010000022">
    <property type="protein sequence ID" value="MFC0475012.1"/>
    <property type="molecule type" value="Genomic_DNA"/>
</dbReference>
<evidence type="ECO:0000256" key="3">
    <source>
        <dbReference type="ARBA" id="ARBA00022801"/>
    </source>
</evidence>
<proteinExistence type="inferred from homology"/>
<dbReference type="Gene3D" id="2.40.10.10">
    <property type="entry name" value="Trypsin-like serine proteases"/>
    <property type="match status" value="2"/>
</dbReference>
<feature type="domain" description="PDZ" evidence="7">
    <location>
        <begin position="313"/>
        <end position="382"/>
    </location>
</feature>
<dbReference type="Proteomes" id="UP001589738">
    <property type="component" value="Unassembled WGS sequence"/>
</dbReference>
<keyword evidence="6" id="KW-0472">Membrane</keyword>
<comment type="similarity">
    <text evidence="1">Belongs to the peptidase S1C family.</text>
</comment>
<dbReference type="Pfam" id="PF13365">
    <property type="entry name" value="Trypsin_2"/>
    <property type="match status" value="1"/>
</dbReference>
<dbReference type="SUPFAM" id="SSF50494">
    <property type="entry name" value="Trypsin-like serine proteases"/>
    <property type="match status" value="1"/>
</dbReference>
<dbReference type="InterPro" id="IPR043504">
    <property type="entry name" value="Peptidase_S1_PA_chymotrypsin"/>
</dbReference>